<reference evidence="3 4" key="1">
    <citation type="journal article" date="2014" name="Int. J. Syst. Evol. Microbiol.">
        <title>Complete genome sequence of Corynebacterium casei LMG S-19264T (=DSM 44701T), isolated from a smear-ripened cheese.</title>
        <authorList>
            <consortium name="US DOE Joint Genome Institute (JGI-PGF)"/>
            <person name="Walter F."/>
            <person name="Albersmeier A."/>
            <person name="Kalinowski J."/>
            <person name="Ruckert C."/>
        </authorList>
    </citation>
    <scope>NUCLEOTIDE SEQUENCE [LARGE SCALE GENOMIC DNA]</scope>
    <source>
        <strain evidence="3 4">CGMCC 4.7206</strain>
    </source>
</reference>
<comment type="caution">
    <text evidence="3">The sequence shown here is derived from an EMBL/GenBank/DDBJ whole genome shotgun (WGS) entry which is preliminary data.</text>
</comment>
<reference evidence="2 5" key="2">
    <citation type="journal article" date="2019" name="Int. J. Syst. Evol. Microbiol.">
        <title>The Global Catalogue of Microorganisms (GCM) 10K type strain sequencing project: providing services to taxonomists for standard genome sequencing and annotation.</title>
        <authorList>
            <consortium name="The Broad Institute Genomics Platform"/>
            <consortium name="The Broad Institute Genome Sequencing Center for Infectious Disease"/>
            <person name="Wu L."/>
            <person name="Ma J."/>
        </authorList>
    </citation>
    <scope>NUCLEOTIDE SEQUENCE [LARGE SCALE GENOMIC DNA]</scope>
    <source>
        <strain evidence="2 5">JCM 10664</strain>
    </source>
</reference>
<reference evidence="2" key="4">
    <citation type="submission" date="2023-12" db="EMBL/GenBank/DDBJ databases">
        <authorList>
            <person name="Sun Q."/>
            <person name="Inoue M."/>
        </authorList>
    </citation>
    <scope>NUCLEOTIDE SEQUENCE</scope>
    <source>
        <strain evidence="2">JCM 10664</strain>
    </source>
</reference>
<proteinExistence type="predicted"/>
<dbReference type="EMBL" id="BMMT01000002">
    <property type="protein sequence ID" value="GGI75114.1"/>
    <property type="molecule type" value="Genomic_DNA"/>
</dbReference>
<protein>
    <submittedName>
        <fullName evidence="3">Uncharacterized protein</fullName>
    </submittedName>
</protein>
<dbReference type="Proteomes" id="UP001500220">
    <property type="component" value="Unassembled WGS sequence"/>
</dbReference>
<gene>
    <name evidence="2" type="ORF">GCM10009545_22550</name>
    <name evidence="3" type="ORF">GCM10011581_10160</name>
</gene>
<name>A0A917JKV0_9PSEU</name>
<keyword evidence="5" id="KW-1185">Reference proteome</keyword>
<evidence type="ECO:0000256" key="1">
    <source>
        <dbReference type="SAM" id="MobiDB-lite"/>
    </source>
</evidence>
<reference evidence="3" key="3">
    <citation type="submission" date="2020-09" db="EMBL/GenBank/DDBJ databases">
        <authorList>
            <person name="Sun Q."/>
            <person name="Zhou Y."/>
        </authorList>
    </citation>
    <scope>NUCLEOTIDE SEQUENCE</scope>
    <source>
        <strain evidence="3">CGMCC 4.7206</strain>
    </source>
</reference>
<evidence type="ECO:0000313" key="4">
    <source>
        <dbReference type="Proteomes" id="UP000597989"/>
    </source>
</evidence>
<accession>A0A917JKV0</accession>
<dbReference type="Proteomes" id="UP000597989">
    <property type="component" value="Unassembled WGS sequence"/>
</dbReference>
<evidence type="ECO:0000313" key="5">
    <source>
        <dbReference type="Proteomes" id="UP001500220"/>
    </source>
</evidence>
<evidence type="ECO:0000313" key="2">
    <source>
        <dbReference type="EMBL" id="GAA0520026.1"/>
    </source>
</evidence>
<dbReference type="AlphaFoldDB" id="A0A917JKV0"/>
<organism evidence="3 4">
    <name type="scientific">Saccharopolyspora thermophila</name>
    <dbReference type="NCBI Taxonomy" id="89367"/>
    <lineage>
        <taxon>Bacteria</taxon>
        <taxon>Bacillati</taxon>
        <taxon>Actinomycetota</taxon>
        <taxon>Actinomycetes</taxon>
        <taxon>Pseudonocardiales</taxon>
        <taxon>Pseudonocardiaceae</taxon>
        <taxon>Saccharopolyspora</taxon>
    </lineage>
</organism>
<feature type="region of interest" description="Disordered" evidence="1">
    <location>
        <begin position="95"/>
        <end position="114"/>
    </location>
</feature>
<sequence>MFAQVVTRGREVGRIGAATLINPAGHAVMLGARCTRPDPRRRGGAEWGQVDAGVPRGTAGLAHCTCTLWPGGPPLARVGADVATARRPQTLEACMSGRSGEPTAVCRSNTQEVA</sequence>
<evidence type="ECO:0000313" key="3">
    <source>
        <dbReference type="EMBL" id="GGI75114.1"/>
    </source>
</evidence>
<dbReference type="EMBL" id="BAAAHC010000009">
    <property type="protein sequence ID" value="GAA0520026.1"/>
    <property type="molecule type" value="Genomic_DNA"/>
</dbReference>